<evidence type="ECO:0000313" key="3">
    <source>
        <dbReference type="Proteomes" id="UP000019335"/>
    </source>
</evidence>
<comment type="caution">
    <text evidence="2">The sequence shown here is derived from an EMBL/GenBank/DDBJ whole genome shotgun (WGS) entry which is preliminary data.</text>
</comment>
<feature type="region of interest" description="Disordered" evidence="1">
    <location>
        <begin position="312"/>
        <end position="342"/>
    </location>
</feature>
<feature type="compositionally biased region" description="Basic residues" evidence="1">
    <location>
        <begin position="241"/>
        <end position="252"/>
    </location>
</feature>
<name>W7TKD5_9STRA</name>
<evidence type="ECO:0000313" key="2">
    <source>
        <dbReference type="EMBL" id="EWM23928.1"/>
    </source>
</evidence>
<dbReference type="InterPro" id="IPR036034">
    <property type="entry name" value="PDZ_sf"/>
</dbReference>
<feature type="compositionally biased region" description="Basic and acidic residues" evidence="1">
    <location>
        <begin position="312"/>
        <end position="322"/>
    </location>
</feature>
<organism evidence="2 3">
    <name type="scientific">Nannochloropsis gaditana</name>
    <dbReference type="NCBI Taxonomy" id="72520"/>
    <lineage>
        <taxon>Eukaryota</taxon>
        <taxon>Sar</taxon>
        <taxon>Stramenopiles</taxon>
        <taxon>Ochrophyta</taxon>
        <taxon>Eustigmatophyceae</taxon>
        <taxon>Eustigmatales</taxon>
        <taxon>Monodopsidaceae</taxon>
        <taxon>Nannochloropsis</taxon>
    </lineage>
</organism>
<reference evidence="2 3" key="1">
    <citation type="journal article" date="2014" name="Mol. Plant">
        <title>Chromosome Scale Genome Assembly and Transcriptome Profiling of Nannochloropsis gaditana in Nitrogen Depletion.</title>
        <authorList>
            <person name="Corteggiani Carpinelli E."/>
            <person name="Telatin A."/>
            <person name="Vitulo N."/>
            <person name="Forcato C."/>
            <person name="D'Angelo M."/>
            <person name="Schiavon R."/>
            <person name="Vezzi A."/>
            <person name="Giacometti G.M."/>
            <person name="Morosinotto T."/>
            <person name="Valle G."/>
        </authorList>
    </citation>
    <scope>NUCLEOTIDE SEQUENCE [LARGE SCALE GENOMIC DNA]</scope>
    <source>
        <strain evidence="2 3">B-31</strain>
    </source>
</reference>
<feature type="region of interest" description="Disordered" evidence="1">
    <location>
        <begin position="86"/>
        <end position="105"/>
    </location>
</feature>
<accession>W7TKD5</accession>
<dbReference type="AlphaFoldDB" id="W7TKD5"/>
<evidence type="ECO:0000256" key="1">
    <source>
        <dbReference type="SAM" id="MobiDB-lite"/>
    </source>
</evidence>
<feature type="compositionally biased region" description="Acidic residues" evidence="1">
    <location>
        <begin position="331"/>
        <end position="342"/>
    </location>
</feature>
<feature type="region of interest" description="Disordered" evidence="1">
    <location>
        <begin position="113"/>
        <end position="132"/>
    </location>
</feature>
<feature type="region of interest" description="Disordered" evidence="1">
    <location>
        <begin position="213"/>
        <end position="255"/>
    </location>
</feature>
<dbReference type="SUPFAM" id="SSF50156">
    <property type="entry name" value="PDZ domain-like"/>
    <property type="match status" value="1"/>
</dbReference>
<proteinExistence type="predicted"/>
<feature type="compositionally biased region" description="Basic and acidic residues" evidence="1">
    <location>
        <begin position="227"/>
        <end position="240"/>
    </location>
</feature>
<sequence length="686" mass="76088">MPLFYTPIIFTASQTHQCRRVQTSIFSHPGQQHHRVMFIRPSSHPDASIMPPTQYVENRRFTTNHIQEQNVAAVPQHQHQYRRNSARPQECLGRHSQSVPRKPGYIPTYLPERAESKLQRPHPKTSSPAFHDPDMDNLLTLLECLRFRYMPYTKAPPGTGIHIPSKDKPDSAIFTARLVDLAISRGDQGMYSALTDLQRACFFKRDTDALRSHGQARRAREGQAFPEEDRKDGCRRDQRRTSNKKRWRKRGHGALEEGKEGLMGFQCEARPPSPALDIPEASALLLRTAAAARDTEAAACLTLLAGISVPSEHRAVSSERRAGGAGPYSSTEDDDSAASTSDQEEFEIFMSATLRANGNAGVGKGRGKELEIPRFHDDPTWYFVHCAVPWTSKVGITVVNTAVVVKGRPRQSLTVSTAAEDGSGYHAGVREGDCVVKIEGRDATSMPCSELMRTVRELIEDRRETDPTLTLEFIFARKLLKRCDSRRSKVDSPLPSNSAVAEQTSLSTSVACTGTCAINSGGHADAHDVVLKTLEGDHNCEMDTNDGGRNKDAEVGYSLDACKRSTDVSSKSINGCSDTKDTGMDRVNLYWRSREASDQTSSTAPCQRLVMVHAHRSLGTSTRRMVEANGIEPTQVRFPLPVSLEHLQRSRLARPEALDLCWSAGCPLVVTDQRLAFVWWALAKDM</sequence>
<gene>
    <name evidence="2" type="ORF">Naga_100082g11</name>
</gene>
<protein>
    <submittedName>
        <fullName evidence="2">PDZ domain protein</fullName>
    </submittedName>
</protein>
<dbReference type="Proteomes" id="UP000019335">
    <property type="component" value="Chromosome 15"/>
</dbReference>
<dbReference type="OrthoDB" id="10377436at2759"/>
<keyword evidence="3" id="KW-1185">Reference proteome</keyword>
<dbReference type="EMBL" id="AZIL01001412">
    <property type="protein sequence ID" value="EWM23928.1"/>
    <property type="molecule type" value="Genomic_DNA"/>
</dbReference>